<dbReference type="OrthoDB" id="9789053at2"/>
<reference evidence="3" key="1">
    <citation type="submission" date="2007-10" db="EMBL/GenBank/DDBJ databases">
        <title>Complete genome of Alkaliphilus oremlandii OhILAs.</title>
        <authorList>
            <person name="Copeland A."/>
            <person name="Lucas S."/>
            <person name="Lapidus A."/>
            <person name="Barry K."/>
            <person name="Detter J.C."/>
            <person name="Glavina del Rio T."/>
            <person name="Hammon N."/>
            <person name="Israni S."/>
            <person name="Dalin E."/>
            <person name="Tice H."/>
            <person name="Pitluck S."/>
            <person name="Chain P."/>
            <person name="Malfatti S."/>
            <person name="Shin M."/>
            <person name="Vergez L."/>
            <person name="Schmutz J."/>
            <person name="Larimer F."/>
            <person name="Land M."/>
            <person name="Hauser L."/>
            <person name="Kyrpides N."/>
            <person name="Mikhailova N."/>
            <person name="Stolz J.F."/>
            <person name="Dawson A."/>
            <person name="Fisher E."/>
            <person name="Crable B."/>
            <person name="Perera E."/>
            <person name="Lisak J."/>
            <person name="Ranganathan M."/>
            <person name="Basu P."/>
            <person name="Richardson P."/>
        </authorList>
    </citation>
    <scope>NUCLEOTIDE SEQUENCE [LARGE SCALE GENOMIC DNA]</scope>
    <source>
        <strain evidence="3">OhILAs</strain>
    </source>
</reference>
<dbReference type="GO" id="GO:0016747">
    <property type="term" value="F:acyltransferase activity, transferring groups other than amino-acyl groups"/>
    <property type="evidence" value="ECO:0007669"/>
    <property type="project" value="InterPro"/>
</dbReference>
<feature type="domain" description="N-acetyltransferase" evidence="1">
    <location>
        <begin position="11"/>
        <end position="159"/>
    </location>
</feature>
<gene>
    <name evidence="2" type="ordered locus">Clos_2046</name>
</gene>
<organism evidence="2 3">
    <name type="scientific">Alkaliphilus oremlandii (strain OhILAs)</name>
    <name type="common">Clostridium oremlandii (strain OhILAs)</name>
    <dbReference type="NCBI Taxonomy" id="350688"/>
    <lineage>
        <taxon>Bacteria</taxon>
        <taxon>Bacillati</taxon>
        <taxon>Bacillota</taxon>
        <taxon>Clostridia</taxon>
        <taxon>Peptostreptococcales</taxon>
        <taxon>Natronincolaceae</taxon>
        <taxon>Alkaliphilus</taxon>
    </lineage>
</organism>
<dbReference type="PROSITE" id="PS51186">
    <property type="entry name" value="GNAT"/>
    <property type="match status" value="1"/>
</dbReference>
<dbReference type="eggNOG" id="COG0456">
    <property type="taxonomic scope" value="Bacteria"/>
</dbReference>
<evidence type="ECO:0000313" key="3">
    <source>
        <dbReference type="Proteomes" id="UP000000269"/>
    </source>
</evidence>
<dbReference type="SUPFAM" id="SSF55729">
    <property type="entry name" value="Acyl-CoA N-acyltransferases (Nat)"/>
    <property type="match status" value="1"/>
</dbReference>
<evidence type="ECO:0000259" key="1">
    <source>
        <dbReference type="PROSITE" id="PS51186"/>
    </source>
</evidence>
<keyword evidence="3" id="KW-1185">Reference proteome</keyword>
<dbReference type="RefSeq" id="WP_012159891.1">
    <property type="nucleotide sequence ID" value="NC_009922.1"/>
</dbReference>
<keyword evidence="2" id="KW-0808">Transferase</keyword>
<evidence type="ECO:0000313" key="2">
    <source>
        <dbReference type="EMBL" id="ABW19582.1"/>
    </source>
</evidence>
<dbReference type="Pfam" id="PF00583">
    <property type="entry name" value="Acetyltransf_1"/>
    <property type="match status" value="1"/>
</dbReference>
<dbReference type="CDD" id="cd04301">
    <property type="entry name" value="NAT_SF"/>
    <property type="match status" value="1"/>
</dbReference>
<dbReference type="Proteomes" id="UP000000269">
    <property type="component" value="Chromosome"/>
</dbReference>
<protein>
    <submittedName>
        <fullName evidence="2">GCN5-related N-acetyltransferase</fullName>
    </submittedName>
</protein>
<dbReference type="HOGENOM" id="CLU_117112_1_0_9"/>
<dbReference type="AlphaFoldDB" id="A8MIF0"/>
<dbReference type="EMBL" id="CP000853">
    <property type="protein sequence ID" value="ABW19582.1"/>
    <property type="molecule type" value="Genomic_DNA"/>
</dbReference>
<accession>A8MIF0</accession>
<dbReference type="STRING" id="350688.Clos_2046"/>
<dbReference type="KEGG" id="aoe:Clos_2046"/>
<dbReference type="InterPro" id="IPR016181">
    <property type="entry name" value="Acyl_CoA_acyltransferase"/>
</dbReference>
<sequence length="159" mass="18311">MTKITNDLKMVPLRDQPELLEKAVLWFSSKWGIPAEAYRESISKCIENPKEVPQWYVVLGEMDNIAAGLGMIENDFHKRTDLTPNVCAVYVEPQYRNNGIAGAMLDFVRRDAFNCGLETLYLLTGHDQLYEKFGWKFLCTVECDDGEEGRMYVMETLEK</sequence>
<dbReference type="Gene3D" id="3.40.630.30">
    <property type="match status" value="1"/>
</dbReference>
<dbReference type="InterPro" id="IPR000182">
    <property type="entry name" value="GNAT_dom"/>
</dbReference>
<name>A8MIF0_ALKOO</name>
<proteinExistence type="predicted"/>